<dbReference type="EMBL" id="BARV01020383">
    <property type="protein sequence ID" value="GAI26696.1"/>
    <property type="molecule type" value="Genomic_DNA"/>
</dbReference>
<gene>
    <name evidence="1" type="ORF">S06H3_34025</name>
</gene>
<reference evidence="1" key="1">
    <citation type="journal article" date="2014" name="Front. Microbiol.">
        <title>High frequency of phylogenetically diverse reductive dehalogenase-homologous genes in deep subseafloor sedimentary metagenomes.</title>
        <authorList>
            <person name="Kawai M."/>
            <person name="Futagami T."/>
            <person name="Toyoda A."/>
            <person name="Takaki Y."/>
            <person name="Nishi S."/>
            <person name="Hori S."/>
            <person name="Arai W."/>
            <person name="Tsubouchi T."/>
            <person name="Morono Y."/>
            <person name="Uchiyama I."/>
            <person name="Ito T."/>
            <person name="Fujiyama A."/>
            <person name="Inagaki F."/>
            <person name="Takami H."/>
        </authorList>
    </citation>
    <scope>NUCLEOTIDE SEQUENCE</scope>
    <source>
        <strain evidence="1">Expedition CK06-06</strain>
    </source>
</reference>
<dbReference type="AlphaFoldDB" id="X1N909"/>
<accession>X1N909</accession>
<proteinExistence type="predicted"/>
<name>X1N909_9ZZZZ</name>
<comment type="caution">
    <text evidence="1">The sequence shown here is derived from an EMBL/GenBank/DDBJ whole genome shotgun (WGS) entry which is preliminary data.</text>
</comment>
<protein>
    <submittedName>
        <fullName evidence="1">Uncharacterized protein</fullName>
    </submittedName>
</protein>
<organism evidence="1">
    <name type="scientific">marine sediment metagenome</name>
    <dbReference type="NCBI Taxonomy" id="412755"/>
    <lineage>
        <taxon>unclassified sequences</taxon>
        <taxon>metagenomes</taxon>
        <taxon>ecological metagenomes</taxon>
    </lineage>
</organism>
<evidence type="ECO:0000313" key="1">
    <source>
        <dbReference type="EMBL" id="GAI26696.1"/>
    </source>
</evidence>
<sequence>MAEQPNELKKLVAIATDLELSAQLRTKAIELVGNIGTHDALLALLDLAANERLIPEERALSLKYAREIIIKSGH</sequence>